<gene>
    <name evidence="2" type="ORF">EJB05_06142</name>
</gene>
<feature type="transmembrane region" description="Helical" evidence="1">
    <location>
        <begin position="206"/>
        <end position="226"/>
    </location>
</feature>
<evidence type="ECO:0000313" key="2">
    <source>
        <dbReference type="EMBL" id="TVU46599.1"/>
    </source>
</evidence>
<protein>
    <submittedName>
        <fullName evidence="2">Uncharacterized protein</fullName>
    </submittedName>
</protein>
<keyword evidence="1" id="KW-0472">Membrane</keyword>
<comment type="caution">
    <text evidence="2">The sequence shown here is derived from an EMBL/GenBank/DDBJ whole genome shotgun (WGS) entry which is preliminary data.</text>
</comment>
<reference evidence="2 3" key="1">
    <citation type="journal article" date="2019" name="Sci. Rep.">
        <title>A high-quality genome of Eragrostis curvula grass provides insights into Poaceae evolution and supports new strategies to enhance forage quality.</title>
        <authorList>
            <person name="Carballo J."/>
            <person name="Santos B.A.C.M."/>
            <person name="Zappacosta D."/>
            <person name="Garbus I."/>
            <person name="Selva J.P."/>
            <person name="Gallo C.A."/>
            <person name="Diaz A."/>
            <person name="Albertini E."/>
            <person name="Caccamo M."/>
            <person name="Echenique V."/>
        </authorList>
    </citation>
    <scope>NUCLEOTIDE SEQUENCE [LARGE SCALE GENOMIC DNA]</scope>
    <source>
        <strain evidence="3">cv. Victoria</strain>
        <tissue evidence="2">Leaf</tissue>
    </source>
</reference>
<organism evidence="2 3">
    <name type="scientific">Eragrostis curvula</name>
    <name type="common">weeping love grass</name>
    <dbReference type="NCBI Taxonomy" id="38414"/>
    <lineage>
        <taxon>Eukaryota</taxon>
        <taxon>Viridiplantae</taxon>
        <taxon>Streptophyta</taxon>
        <taxon>Embryophyta</taxon>
        <taxon>Tracheophyta</taxon>
        <taxon>Spermatophyta</taxon>
        <taxon>Magnoliopsida</taxon>
        <taxon>Liliopsida</taxon>
        <taxon>Poales</taxon>
        <taxon>Poaceae</taxon>
        <taxon>PACMAD clade</taxon>
        <taxon>Chloridoideae</taxon>
        <taxon>Eragrostideae</taxon>
        <taxon>Eragrostidinae</taxon>
        <taxon>Eragrostis</taxon>
    </lineage>
</organism>
<keyword evidence="1" id="KW-1133">Transmembrane helix</keyword>
<sequence>MDQHDIDRGMVEGASGAAGIAQTWSANADHTRLMGMVEGAQPKNFSGSRVVRDALATTDARGSHDMGCRWSQGAGFAAGESGKCYINVNLCFPDVFPFCFGIGRRILAAACYRIRRYILLLRSSSSLSTRPRRAMERMVPSESKQGAGLSETYANIILTHHATTLPVQSSWCGAGTTVSDRGSDPIPSKEDYCSSDGLQLCISGRLYLSIYLFILFPLLLSSLGFLHSSVSLLLPPWSLIYLINQPAAPAGSAALTPAPRLLDLLLWGDQEQSADHTA</sequence>
<evidence type="ECO:0000313" key="3">
    <source>
        <dbReference type="Proteomes" id="UP000324897"/>
    </source>
</evidence>
<proteinExistence type="predicted"/>
<dbReference type="AlphaFoldDB" id="A0A5J9WE75"/>
<dbReference type="Gramene" id="TVU46599">
    <property type="protein sequence ID" value="TVU46599"/>
    <property type="gene ID" value="EJB05_06142"/>
</dbReference>
<name>A0A5J9WE75_9POAL</name>
<feature type="non-terminal residue" evidence="2">
    <location>
        <position position="1"/>
    </location>
</feature>
<accession>A0A5J9WE75</accession>
<dbReference type="Proteomes" id="UP000324897">
    <property type="component" value="Chromosome 5"/>
</dbReference>
<dbReference type="EMBL" id="RWGY01000004">
    <property type="protein sequence ID" value="TVU46599.1"/>
    <property type="molecule type" value="Genomic_DNA"/>
</dbReference>
<evidence type="ECO:0000256" key="1">
    <source>
        <dbReference type="SAM" id="Phobius"/>
    </source>
</evidence>
<keyword evidence="1" id="KW-0812">Transmembrane</keyword>
<keyword evidence="3" id="KW-1185">Reference proteome</keyword>